<evidence type="ECO:0000256" key="8">
    <source>
        <dbReference type="SAM" id="Phobius"/>
    </source>
</evidence>
<dbReference type="PANTHER" id="PTHR45138">
    <property type="entry name" value="REGULATORY COMPONENTS OF SENSORY TRANSDUCTION SYSTEM"/>
    <property type="match status" value="1"/>
</dbReference>
<proteinExistence type="predicted"/>
<dbReference type="InterPro" id="IPR050469">
    <property type="entry name" value="Diguanylate_Cyclase"/>
</dbReference>
<evidence type="ECO:0000313" key="10">
    <source>
        <dbReference type="EMBL" id="MDY8108645.1"/>
    </source>
</evidence>
<evidence type="ECO:0000256" key="5">
    <source>
        <dbReference type="ARBA" id="ARBA00022989"/>
    </source>
</evidence>
<dbReference type="PANTHER" id="PTHR45138:SF9">
    <property type="entry name" value="DIGUANYLATE CYCLASE DGCM-RELATED"/>
    <property type="match status" value="1"/>
</dbReference>
<comment type="catalytic activity">
    <reaction evidence="7">
        <text>2 GTP = 3',3'-c-di-GMP + 2 diphosphate</text>
        <dbReference type="Rhea" id="RHEA:24898"/>
        <dbReference type="ChEBI" id="CHEBI:33019"/>
        <dbReference type="ChEBI" id="CHEBI:37565"/>
        <dbReference type="ChEBI" id="CHEBI:58805"/>
        <dbReference type="EC" id="2.7.7.65"/>
    </reaction>
</comment>
<dbReference type="NCBIfam" id="TIGR00254">
    <property type="entry name" value="GGDEF"/>
    <property type="match status" value="1"/>
</dbReference>
<sequence>MAHDLSEVAHALIRGVAIFALITLAYGFLTRNVAAIVSKGVAVGMAFGLAAVYAMSDPFTLAPGVIIDARAVILVLSAPFGGSIAAIVSGTIAGTYRISLGGAGAPVGVTVIFASVTIGMVCARLLERHDGGYNIRQLVMLATAGTGQSLLLLLIPFFAPGINASAMIVPHVIANWIGILLLGGFLTNENRRRHEARALERFAITDPLTGLLNRRAFDWSVAEAVNASGQLKGRTGLLIVDIDNFKSFNDRWGHAVGDQVLRHVAEAIKEEVRNVDTVARFGGEEIVVLLPALDVARASAVAERIRTTIDENVFHFSKIVGNVTVSIGVAVGEPAVTFVELFNAADQALYRAKALGRNRIDIDPVPLDTPIAA</sequence>
<keyword evidence="10" id="KW-0808">Transferase</keyword>
<reference evidence="10 11" key="1">
    <citation type="submission" date="2023-12" db="EMBL/GenBank/DDBJ databases">
        <title>Description of Novel Strain Fulvimarina sp. 2208YS6-2-32 isolated from Uroteuthis (Photololigo) edulis.</title>
        <authorList>
            <person name="Park J.-S."/>
        </authorList>
    </citation>
    <scope>NUCLEOTIDE SEQUENCE [LARGE SCALE GENOMIC DNA]</scope>
    <source>
        <strain evidence="10 11">2208YS6-2-32</strain>
    </source>
</reference>
<dbReference type="InterPro" id="IPR029787">
    <property type="entry name" value="Nucleotide_cyclase"/>
</dbReference>
<feature type="transmembrane region" description="Helical" evidence="8">
    <location>
        <begin position="12"/>
        <end position="29"/>
    </location>
</feature>
<dbReference type="InterPro" id="IPR000160">
    <property type="entry name" value="GGDEF_dom"/>
</dbReference>
<dbReference type="GO" id="GO:0052621">
    <property type="term" value="F:diguanylate cyclase activity"/>
    <property type="evidence" value="ECO:0007669"/>
    <property type="project" value="UniProtKB-EC"/>
</dbReference>
<dbReference type="Pfam" id="PF00990">
    <property type="entry name" value="GGDEF"/>
    <property type="match status" value="1"/>
</dbReference>
<dbReference type="CDD" id="cd01949">
    <property type="entry name" value="GGDEF"/>
    <property type="match status" value="1"/>
</dbReference>
<dbReference type="SMART" id="SM00267">
    <property type="entry name" value="GGDEF"/>
    <property type="match status" value="1"/>
</dbReference>
<feature type="transmembrane region" description="Helical" evidence="8">
    <location>
        <begin position="67"/>
        <end position="93"/>
    </location>
</feature>
<protein>
    <recommendedName>
        <fullName evidence="2">diguanylate cyclase</fullName>
        <ecNumber evidence="2">2.7.7.65</ecNumber>
    </recommendedName>
</protein>
<keyword evidence="3" id="KW-1003">Cell membrane</keyword>
<evidence type="ECO:0000256" key="1">
    <source>
        <dbReference type="ARBA" id="ARBA00004651"/>
    </source>
</evidence>
<dbReference type="InterPro" id="IPR043128">
    <property type="entry name" value="Rev_trsase/Diguanyl_cyclase"/>
</dbReference>
<gene>
    <name evidence="10" type="ORF">U0C82_05685</name>
</gene>
<keyword evidence="11" id="KW-1185">Reference proteome</keyword>
<comment type="subcellular location">
    <subcellularLocation>
        <location evidence="1">Cell membrane</location>
        <topology evidence="1">Multi-pass membrane protein</topology>
    </subcellularLocation>
</comment>
<comment type="caution">
    <text evidence="10">The sequence shown here is derived from an EMBL/GenBank/DDBJ whole genome shotgun (WGS) entry which is preliminary data.</text>
</comment>
<dbReference type="Gene3D" id="3.30.70.270">
    <property type="match status" value="1"/>
</dbReference>
<feature type="domain" description="GGDEF" evidence="9">
    <location>
        <begin position="233"/>
        <end position="365"/>
    </location>
</feature>
<feature type="transmembrane region" description="Helical" evidence="8">
    <location>
        <begin position="138"/>
        <end position="159"/>
    </location>
</feature>
<evidence type="ECO:0000256" key="4">
    <source>
        <dbReference type="ARBA" id="ARBA00022692"/>
    </source>
</evidence>
<dbReference type="PROSITE" id="PS50887">
    <property type="entry name" value="GGDEF"/>
    <property type="match status" value="1"/>
</dbReference>
<evidence type="ECO:0000256" key="7">
    <source>
        <dbReference type="ARBA" id="ARBA00034247"/>
    </source>
</evidence>
<keyword evidence="4 8" id="KW-0812">Transmembrane</keyword>
<evidence type="ECO:0000256" key="2">
    <source>
        <dbReference type="ARBA" id="ARBA00012528"/>
    </source>
</evidence>
<dbReference type="InterPro" id="IPR011620">
    <property type="entry name" value="Sig_transdc_His_kinase_LytS_TM"/>
</dbReference>
<dbReference type="EC" id="2.7.7.65" evidence="2"/>
<dbReference type="Proteomes" id="UP001294412">
    <property type="component" value="Unassembled WGS sequence"/>
</dbReference>
<evidence type="ECO:0000256" key="6">
    <source>
        <dbReference type="ARBA" id="ARBA00023136"/>
    </source>
</evidence>
<keyword evidence="6 8" id="KW-0472">Membrane</keyword>
<dbReference type="EMBL" id="JAXLPB010000002">
    <property type="protein sequence ID" value="MDY8108645.1"/>
    <property type="molecule type" value="Genomic_DNA"/>
</dbReference>
<name>A0ABU5HZT9_9HYPH</name>
<evidence type="ECO:0000259" key="9">
    <source>
        <dbReference type="PROSITE" id="PS50887"/>
    </source>
</evidence>
<keyword evidence="10" id="KW-0548">Nucleotidyltransferase</keyword>
<feature type="transmembrane region" description="Helical" evidence="8">
    <location>
        <begin position="165"/>
        <end position="187"/>
    </location>
</feature>
<evidence type="ECO:0000256" key="3">
    <source>
        <dbReference type="ARBA" id="ARBA00022475"/>
    </source>
</evidence>
<feature type="transmembrane region" description="Helical" evidence="8">
    <location>
        <begin position="105"/>
        <end position="126"/>
    </location>
</feature>
<accession>A0ABU5HZT9</accession>
<dbReference type="Pfam" id="PF07694">
    <property type="entry name" value="5TM-5TMR_LYT"/>
    <property type="match status" value="1"/>
</dbReference>
<dbReference type="SUPFAM" id="SSF55073">
    <property type="entry name" value="Nucleotide cyclase"/>
    <property type="match status" value="1"/>
</dbReference>
<organism evidence="10 11">
    <name type="scientific">Fulvimarina uroteuthidis</name>
    <dbReference type="NCBI Taxonomy" id="3098149"/>
    <lineage>
        <taxon>Bacteria</taxon>
        <taxon>Pseudomonadati</taxon>
        <taxon>Pseudomonadota</taxon>
        <taxon>Alphaproteobacteria</taxon>
        <taxon>Hyphomicrobiales</taxon>
        <taxon>Aurantimonadaceae</taxon>
        <taxon>Fulvimarina</taxon>
    </lineage>
</organism>
<evidence type="ECO:0000313" key="11">
    <source>
        <dbReference type="Proteomes" id="UP001294412"/>
    </source>
</evidence>
<keyword evidence="5 8" id="KW-1133">Transmembrane helix</keyword>